<keyword evidence="3" id="KW-1185">Reference proteome</keyword>
<name>A0ABU9S0R0_9BURK</name>
<reference evidence="2 3" key="1">
    <citation type="submission" date="2024-01" db="EMBL/GenBank/DDBJ databases">
        <title>The diversity of rhizobia nodulating Mimosa spp. in eleven states of Brazil covering several biomes is determined by host plant, location, and edaphic factors.</title>
        <authorList>
            <person name="Rouws L."/>
            <person name="Barauna A."/>
            <person name="Beukes C."/>
            <person name="De Faria S.M."/>
            <person name="Gross E."/>
            <person name="Dos Reis Junior F.B."/>
            <person name="Simon M."/>
            <person name="Maluk M."/>
            <person name="Odee D.W."/>
            <person name="Kenicer G."/>
            <person name="Young J.P.W."/>
            <person name="Reis V.M."/>
            <person name="Zilli J."/>
            <person name="James E.K."/>
        </authorList>
    </citation>
    <scope>NUCLEOTIDE SEQUENCE [LARGE SCALE GENOMIC DNA]</scope>
    <source>
        <strain evidence="2 3">JPY167</strain>
    </source>
</reference>
<dbReference type="Proteomes" id="UP001489897">
    <property type="component" value="Unassembled WGS sequence"/>
</dbReference>
<accession>A0ABU9S0R0</accession>
<organism evidence="2 3">
    <name type="scientific">Paraburkholderia ferrariae</name>
    <dbReference type="NCBI Taxonomy" id="386056"/>
    <lineage>
        <taxon>Bacteria</taxon>
        <taxon>Pseudomonadati</taxon>
        <taxon>Pseudomonadota</taxon>
        <taxon>Betaproteobacteria</taxon>
        <taxon>Burkholderiales</taxon>
        <taxon>Burkholderiaceae</taxon>
        <taxon>Paraburkholderia</taxon>
    </lineage>
</organism>
<sequence length="97" mass="10959">MDDTRNQNWKGFAIETSAIAVRHCVLPQGSGRYMAIVRIRRGEQTVEDWHLPCVAQRWASAEDAHRETVEYAIRAIDAGRFAGTESFAETRRPESPG</sequence>
<comment type="caution">
    <text evidence="2">The sequence shown here is derived from an EMBL/GenBank/DDBJ whole genome shotgun (WGS) entry which is preliminary data.</text>
</comment>
<gene>
    <name evidence="2" type="ORF">VSR73_33280</name>
</gene>
<dbReference type="InterPro" id="IPR046696">
    <property type="entry name" value="DUF6566"/>
</dbReference>
<proteinExistence type="predicted"/>
<dbReference type="RefSeq" id="WP_342949726.1">
    <property type="nucleotide sequence ID" value="NZ_JAYMRV010000013.1"/>
</dbReference>
<feature type="domain" description="DUF6566" evidence="1">
    <location>
        <begin position="29"/>
        <end position="78"/>
    </location>
</feature>
<dbReference type="Pfam" id="PF20204">
    <property type="entry name" value="DUF6566"/>
    <property type="match status" value="1"/>
</dbReference>
<evidence type="ECO:0000313" key="3">
    <source>
        <dbReference type="Proteomes" id="UP001489897"/>
    </source>
</evidence>
<evidence type="ECO:0000313" key="2">
    <source>
        <dbReference type="EMBL" id="MEM5425911.1"/>
    </source>
</evidence>
<protein>
    <submittedName>
        <fullName evidence="2">DUF6566 family protein</fullName>
    </submittedName>
</protein>
<evidence type="ECO:0000259" key="1">
    <source>
        <dbReference type="Pfam" id="PF20204"/>
    </source>
</evidence>
<dbReference type="EMBL" id="JAYMRV010000013">
    <property type="protein sequence ID" value="MEM5425911.1"/>
    <property type="molecule type" value="Genomic_DNA"/>
</dbReference>